<gene>
    <name evidence="6" type="ORF">EGM_01039</name>
</gene>
<feature type="non-terminal residue" evidence="6">
    <location>
        <position position="1"/>
    </location>
</feature>
<feature type="non-terminal residue" evidence="6">
    <location>
        <position position="266"/>
    </location>
</feature>
<evidence type="ECO:0000256" key="1">
    <source>
        <dbReference type="ARBA" id="ARBA00022737"/>
    </source>
</evidence>
<dbReference type="Pfam" id="PF06758">
    <property type="entry name" value="Olduvai"/>
    <property type="match status" value="4"/>
</dbReference>
<feature type="region of interest" description="Disordered" evidence="4">
    <location>
        <begin position="214"/>
        <end position="245"/>
    </location>
</feature>
<feature type="domain" description="Olduvai" evidence="5">
    <location>
        <begin position="134"/>
        <end position="225"/>
    </location>
</feature>
<evidence type="ECO:0000256" key="3">
    <source>
        <dbReference type="ARBA" id="ARBA00038417"/>
    </source>
</evidence>
<dbReference type="SMART" id="SM01148">
    <property type="entry name" value="DUF1220"/>
    <property type="match status" value="4"/>
</dbReference>
<evidence type="ECO:0000256" key="4">
    <source>
        <dbReference type="SAM" id="MobiDB-lite"/>
    </source>
</evidence>
<accession>G7NTQ3</accession>
<dbReference type="InterPro" id="IPR055306">
    <property type="entry name" value="NBPF"/>
</dbReference>
<feature type="domain" description="Olduvai" evidence="5">
    <location>
        <begin position="78"/>
        <end position="128"/>
    </location>
</feature>
<sequence length="266" mass="30764">RLSRELLEGEEPEVLQYSLDRCYSTHSSYLELLNSYQPYRSAFYSLEEQLVGLAFEVDKIEKYQEKEEDQNPPCPRLSKELLEVQEPKVLHDSVDRCYSTPTSYLELSDSCQPYRSAFYSLEKQHVGLVLGGDRIKKDQEEEEDESPPCPRLSRELLELVDPEVLQYSLDRCYSTPSSYLELPDSCQPYRSAFYSLEEQHVGLALYVINIEKNQEEEEDQDPPCPRLSPELPEVEEQGVPQDSLDEVYLIPSLPPDLSDCQQPYSS</sequence>
<evidence type="ECO:0000259" key="5">
    <source>
        <dbReference type="PROSITE" id="PS51316"/>
    </source>
</evidence>
<proteinExistence type="inferred from homology"/>
<dbReference type="PANTHER" id="PTHR14199">
    <property type="entry name" value="NEUROBLASTOMA BREAKPOINT FAMILY MEMBER 6-LIKE PROTEIN"/>
    <property type="match status" value="1"/>
</dbReference>
<dbReference type="EMBL" id="CM001276">
    <property type="protein sequence ID" value="EHH50243.1"/>
    <property type="molecule type" value="Genomic_DNA"/>
</dbReference>
<comment type="similarity">
    <text evidence="3">Belongs to the NBPF family.</text>
</comment>
<dbReference type="PROSITE" id="PS51316">
    <property type="entry name" value="ODV"/>
    <property type="match status" value="4"/>
</dbReference>
<dbReference type="InterPro" id="IPR010630">
    <property type="entry name" value="Olduvai_dom"/>
</dbReference>
<protein>
    <recommendedName>
        <fullName evidence="5">Olduvai domain-containing protein</fullName>
    </recommendedName>
</protein>
<reference evidence="6" key="1">
    <citation type="journal article" date="2011" name="Nat. Biotechnol.">
        <title>Genome sequencing and comparison of two nonhuman primate animal models, the cynomolgus and Chinese rhesus macaques.</title>
        <authorList>
            <person name="Yan G."/>
            <person name="Zhang G."/>
            <person name="Fang X."/>
            <person name="Zhang Y."/>
            <person name="Li C."/>
            <person name="Ling F."/>
            <person name="Cooper D.N."/>
            <person name="Li Q."/>
            <person name="Li Y."/>
            <person name="van Gool A.J."/>
            <person name="Du H."/>
            <person name="Chen J."/>
            <person name="Chen R."/>
            <person name="Zhang P."/>
            <person name="Huang Z."/>
            <person name="Thompson J.R."/>
            <person name="Meng Y."/>
            <person name="Bai Y."/>
            <person name="Wang J."/>
            <person name="Zhuo M."/>
            <person name="Wang T."/>
            <person name="Huang Y."/>
            <person name="Wei L."/>
            <person name="Li J."/>
            <person name="Wang Z."/>
            <person name="Hu H."/>
            <person name="Yang P."/>
            <person name="Le L."/>
            <person name="Stenson P.D."/>
            <person name="Li B."/>
            <person name="Liu X."/>
            <person name="Ball E.V."/>
            <person name="An N."/>
            <person name="Huang Q."/>
            <person name="Zhang Y."/>
            <person name="Fan W."/>
            <person name="Zhang X."/>
            <person name="Li Y."/>
            <person name="Wang W."/>
            <person name="Katze M.G."/>
            <person name="Su B."/>
            <person name="Nielsen R."/>
            <person name="Yang H."/>
            <person name="Wang J."/>
            <person name="Wang X."/>
            <person name="Wang J."/>
        </authorList>
    </citation>
    <scope>NUCLEOTIDE SEQUENCE [LARGE SCALE GENOMIC DNA]</scope>
    <source>
        <strain evidence="6">CE-4</strain>
    </source>
</reference>
<dbReference type="AlphaFoldDB" id="G7NTQ3"/>
<feature type="domain" description="Olduvai" evidence="5">
    <location>
        <begin position="1"/>
        <end position="75"/>
    </location>
</feature>
<organism>
    <name type="scientific">Macaca fascicularis</name>
    <name type="common">Crab-eating macaque</name>
    <name type="synonym">Cynomolgus monkey</name>
    <dbReference type="NCBI Taxonomy" id="9541"/>
    <lineage>
        <taxon>Eukaryota</taxon>
        <taxon>Metazoa</taxon>
        <taxon>Chordata</taxon>
        <taxon>Craniata</taxon>
        <taxon>Vertebrata</taxon>
        <taxon>Euteleostomi</taxon>
        <taxon>Mammalia</taxon>
        <taxon>Eutheria</taxon>
        <taxon>Euarchontoglires</taxon>
        <taxon>Primates</taxon>
        <taxon>Haplorrhini</taxon>
        <taxon>Catarrhini</taxon>
        <taxon>Cercopithecidae</taxon>
        <taxon>Cercopithecinae</taxon>
        <taxon>Macaca</taxon>
    </lineage>
</organism>
<dbReference type="PANTHER" id="PTHR14199:SF35">
    <property type="entry name" value="NEUROBLASTOMA BREAKPOINT FAMILY MEMBER 1-RELATED"/>
    <property type="match status" value="1"/>
</dbReference>
<evidence type="ECO:0000256" key="2">
    <source>
        <dbReference type="ARBA" id="ARBA00023054"/>
    </source>
</evidence>
<keyword evidence="1" id="KW-0677">Repeat</keyword>
<feature type="domain" description="Olduvai" evidence="5">
    <location>
        <begin position="228"/>
        <end position="266"/>
    </location>
</feature>
<keyword evidence="2" id="KW-0175">Coiled coil</keyword>
<name>G7NTQ3_MACFA</name>
<evidence type="ECO:0000313" key="6">
    <source>
        <dbReference type="EMBL" id="EHH50243.1"/>
    </source>
</evidence>
<dbReference type="Proteomes" id="UP000009130">
    <property type="component" value="Chromosome 1"/>
</dbReference>